<keyword evidence="5 10" id="KW-0145">Chemotaxis</keyword>
<evidence type="ECO:0000256" key="10">
    <source>
        <dbReference type="RuleBase" id="RU364125"/>
    </source>
</evidence>
<keyword evidence="8" id="KW-1133">Transmembrane helix</keyword>
<evidence type="ECO:0000256" key="8">
    <source>
        <dbReference type="ARBA" id="ARBA00022989"/>
    </source>
</evidence>
<keyword evidence="11" id="KW-0282">Flagellum</keyword>
<keyword evidence="11" id="KW-0966">Cell projection</keyword>
<accession>A0A398BFG7</accession>
<evidence type="ECO:0000256" key="7">
    <source>
        <dbReference type="ARBA" id="ARBA00022779"/>
    </source>
</evidence>
<proteinExistence type="inferred from homology"/>
<keyword evidence="12" id="KW-1185">Reference proteome</keyword>
<evidence type="ECO:0000256" key="2">
    <source>
        <dbReference type="ARBA" id="ARBA00004162"/>
    </source>
</evidence>
<evidence type="ECO:0000256" key="4">
    <source>
        <dbReference type="ARBA" id="ARBA00022475"/>
    </source>
</evidence>
<reference evidence="11 12" key="1">
    <citation type="submission" date="2018-08" db="EMBL/GenBank/DDBJ databases">
        <title>Bacillus jemisoniae sp. nov., Bacillus chryseoplanitiae sp. nov., Bacillus resnikiae sp. nov., and Bacillus frankliniae sp. nov., isolated from Viking spacecraft and associated surfaces.</title>
        <authorList>
            <person name="Seuylemezian A."/>
            <person name="Vaishampayan P."/>
        </authorList>
    </citation>
    <scope>NUCLEOTIDE SEQUENCE [LARGE SCALE GENOMIC DNA]</scope>
    <source>
        <strain evidence="11 12">JJ-247</strain>
    </source>
</reference>
<organism evidence="11 12">
    <name type="scientific">Mesobacillus zeae</name>
    <dbReference type="NCBI Taxonomy" id="1917180"/>
    <lineage>
        <taxon>Bacteria</taxon>
        <taxon>Bacillati</taxon>
        <taxon>Bacillota</taxon>
        <taxon>Bacilli</taxon>
        <taxon>Bacillales</taxon>
        <taxon>Bacillaceae</taxon>
        <taxon>Mesobacillus</taxon>
    </lineage>
</organism>
<keyword evidence="4 10" id="KW-1003">Cell membrane</keyword>
<evidence type="ECO:0000313" key="11">
    <source>
        <dbReference type="EMBL" id="RID88001.1"/>
    </source>
</evidence>
<comment type="caution">
    <text evidence="11">The sequence shown here is derived from an EMBL/GenBank/DDBJ whole genome shotgun (WGS) entry which is preliminary data.</text>
</comment>
<comment type="similarity">
    <text evidence="3 10">Belongs to the FliL family.</text>
</comment>
<evidence type="ECO:0000313" key="12">
    <source>
        <dbReference type="Proteomes" id="UP000265816"/>
    </source>
</evidence>
<dbReference type="EMBL" id="QWVT01000008">
    <property type="protein sequence ID" value="RID88001.1"/>
    <property type="molecule type" value="Genomic_DNA"/>
</dbReference>
<dbReference type="AlphaFoldDB" id="A0A398BFG7"/>
<evidence type="ECO:0000256" key="5">
    <source>
        <dbReference type="ARBA" id="ARBA00022500"/>
    </source>
</evidence>
<dbReference type="Pfam" id="PF03748">
    <property type="entry name" value="FliL"/>
    <property type="match status" value="1"/>
</dbReference>
<dbReference type="OrthoDB" id="2381796at2"/>
<comment type="subcellular location">
    <subcellularLocation>
        <location evidence="2">Cell membrane</location>
        <topology evidence="2">Single-pass membrane protein</topology>
    </subcellularLocation>
</comment>
<evidence type="ECO:0000256" key="9">
    <source>
        <dbReference type="ARBA" id="ARBA00023136"/>
    </source>
</evidence>
<keyword evidence="9 10" id="KW-0472">Membrane</keyword>
<evidence type="ECO:0000256" key="6">
    <source>
        <dbReference type="ARBA" id="ARBA00022692"/>
    </source>
</evidence>
<protein>
    <recommendedName>
        <fullName evidence="10">Flagellar protein FliL</fullName>
    </recommendedName>
</protein>
<evidence type="ECO:0000256" key="1">
    <source>
        <dbReference type="ARBA" id="ARBA00002254"/>
    </source>
</evidence>
<gene>
    <name evidence="11" type="primary">fliL</name>
    <name evidence="11" type="ORF">D1970_03980</name>
</gene>
<keyword evidence="7 10" id="KW-0283">Flagellar rotation</keyword>
<name>A0A398BFG7_9BACI</name>
<comment type="function">
    <text evidence="1 10">Controls the rotational direction of flagella during chemotaxis.</text>
</comment>
<keyword evidence="6" id="KW-0812">Transmembrane</keyword>
<dbReference type="Proteomes" id="UP000265816">
    <property type="component" value="Unassembled WGS sequence"/>
</dbReference>
<evidence type="ECO:0000256" key="3">
    <source>
        <dbReference type="ARBA" id="ARBA00008281"/>
    </source>
</evidence>
<dbReference type="NCBIfam" id="NF005826">
    <property type="entry name" value="PRK07718.1"/>
    <property type="match status" value="1"/>
</dbReference>
<keyword evidence="11" id="KW-0969">Cilium</keyword>
<sequence>MKNNNLGKLMAIILVAIVLAAGAAAFVVLKVNGEEESKGPSIDEVLEASVDVPEITTNLATDDFIRISFKIQTDSKDAKEELEKRDFQVRNIIIQELSEKKSEDLQSSSGKAALEGNLKDKINTLMQEGKIVRVYITGSLLQ</sequence>
<dbReference type="PANTHER" id="PTHR35091:SF2">
    <property type="entry name" value="FLAGELLAR PROTEIN FLIL"/>
    <property type="match status" value="1"/>
</dbReference>
<dbReference type="GO" id="GO:0009425">
    <property type="term" value="C:bacterial-type flagellum basal body"/>
    <property type="evidence" value="ECO:0007669"/>
    <property type="project" value="InterPro"/>
</dbReference>
<dbReference type="InterPro" id="IPR005503">
    <property type="entry name" value="FliL"/>
</dbReference>
<dbReference type="GO" id="GO:0005886">
    <property type="term" value="C:plasma membrane"/>
    <property type="evidence" value="ECO:0007669"/>
    <property type="project" value="UniProtKB-SubCell"/>
</dbReference>
<dbReference type="PANTHER" id="PTHR35091">
    <property type="entry name" value="FLAGELLAR PROTEIN FLIL"/>
    <property type="match status" value="1"/>
</dbReference>
<dbReference type="RefSeq" id="WP_119111571.1">
    <property type="nucleotide sequence ID" value="NZ_CBCSEO010000001.1"/>
</dbReference>
<dbReference type="GO" id="GO:0071978">
    <property type="term" value="P:bacterial-type flagellum-dependent swarming motility"/>
    <property type="evidence" value="ECO:0007669"/>
    <property type="project" value="TreeGrafter"/>
</dbReference>
<dbReference type="GO" id="GO:0006935">
    <property type="term" value="P:chemotaxis"/>
    <property type="evidence" value="ECO:0007669"/>
    <property type="project" value="UniProtKB-KW"/>
</dbReference>